<name>A0AAN5C8F5_9BILA</name>
<proteinExistence type="predicted"/>
<evidence type="ECO:0000313" key="3">
    <source>
        <dbReference type="Proteomes" id="UP001328107"/>
    </source>
</evidence>
<reference evidence="3" key="1">
    <citation type="submission" date="2022-10" db="EMBL/GenBank/DDBJ databases">
        <title>Genome assembly of Pristionchus species.</title>
        <authorList>
            <person name="Yoshida K."/>
            <person name="Sommer R.J."/>
        </authorList>
    </citation>
    <scope>NUCLEOTIDE SEQUENCE [LARGE SCALE GENOMIC DNA]</scope>
    <source>
        <strain evidence="3">RS5460</strain>
    </source>
</reference>
<feature type="chain" id="PRO_5042966803" evidence="1">
    <location>
        <begin position="19"/>
        <end position="196"/>
    </location>
</feature>
<evidence type="ECO:0000256" key="1">
    <source>
        <dbReference type="SAM" id="SignalP"/>
    </source>
</evidence>
<sequence length="196" mass="21149">MKSILLSLLFVAAAAASAVDDMIYTIQVNEGPKIKLPTPWGLDIPGGKIHEIVFTKHLLDMSPDKIEVSVDESGLTSLKVANLPFEWDGDTNGKLALVVPISHSVKAYGTIDGYEKKYSNDAPWEVEDGCTLPMSKKSAKVEGKFSGMVEDMVINGMPAVMCRHIYFFGRIIAEAVKEVGVANLKHKSGKGAAGIK</sequence>
<dbReference type="Proteomes" id="UP001328107">
    <property type="component" value="Unassembled WGS sequence"/>
</dbReference>
<dbReference type="AlphaFoldDB" id="A0AAN5C8F5"/>
<comment type="caution">
    <text evidence="2">The sequence shown here is derived from an EMBL/GenBank/DDBJ whole genome shotgun (WGS) entry which is preliminary data.</text>
</comment>
<dbReference type="EMBL" id="BTRK01000003">
    <property type="protein sequence ID" value="GMR41523.1"/>
    <property type="molecule type" value="Genomic_DNA"/>
</dbReference>
<accession>A0AAN5C8F5</accession>
<protein>
    <submittedName>
        <fullName evidence="2">Uncharacterized protein</fullName>
    </submittedName>
</protein>
<organism evidence="2 3">
    <name type="scientific">Pristionchus mayeri</name>
    <dbReference type="NCBI Taxonomy" id="1317129"/>
    <lineage>
        <taxon>Eukaryota</taxon>
        <taxon>Metazoa</taxon>
        <taxon>Ecdysozoa</taxon>
        <taxon>Nematoda</taxon>
        <taxon>Chromadorea</taxon>
        <taxon>Rhabditida</taxon>
        <taxon>Rhabditina</taxon>
        <taxon>Diplogasteromorpha</taxon>
        <taxon>Diplogasteroidea</taxon>
        <taxon>Neodiplogasteridae</taxon>
        <taxon>Pristionchus</taxon>
    </lineage>
</organism>
<feature type="non-terminal residue" evidence="2">
    <location>
        <position position="196"/>
    </location>
</feature>
<keyword evidence="1" id="KW-0732">Signal</keyword>
<feature type="signal peptide" evidence="1">
    <location>
        <begin position="1"/>
        <end position="18"/>
    </location>
</feature>
<evidence type="ECO:0000313" key="2">
    <source>
        <dbReference type="EMBL" id="GMR41523.1"/>
    </source>
</evidence>
<gene>
    <name evidence="2" type="ORF">PMAYCL1PPCAC_11718</name>
</gene>
<keyword evidence="3" id="KW-1185">Reference proteome</keyword>